<dbReference type="PANTHER" id="PTHR13121:SF0">
    <property type="entry name" value="PHOSPHATIDYLINOSITOL GLYCAN ANCHOR BIOSYNTHESIS CLASS U PROTEIN"/>
    <property type="match status" value="1"/>
</dbReference>
<dbReference type="Pfam" id="PF06728">
    <property type="entry name" value="PIG-U"/>
    <property type="match status" value="1"/>
</dbReference>
<keyword evidence="11" id="KW-1185">Reference proteome</keyword>
<evidence type="ECO:0000313" key="10">
    <source>
        <dbReference type="EMBL" id="VDK41901.1"/>
    </source>
</evidence>
<feature type="transmembrane region" description="Helical" evidence="9">
    <location>
        <begin position="461"/>
        <end position="482"/>
    </location>
</feature>
<keyword evidence="4" id="KW-0337">GPI-anchor biosynthesis</keyword>
<gene>
    <name evidence="10" type="ORF">TASK_LOCUS9114</name>
</gene>
<reference evidence="12" key="1">
    <citation type="submission" date="2016-04" db="UniProtKB">
        <authorList>
            <consortium name="WormBaseParasite"/>
        </authorList>
    </citation>
    <scope>IDENTIFICATION</scope>
</reference>
<evidence type="ECO:0000256" key="6">
    <source>
        <dbReference type="ARBA" id="ARBA00022824"/>
    </source>
</evidence>
<evidence type="ECO:0000256" key="5">
    <source>
        <dbReference type="ARBA" id="ARBA00022692"/>
    </source>
</evidence>
<dbReference type="GO" id="GO:0016255">
    <property type="term" value="P:attachment of GPI anchor to protein"/>
    <property type="evidence" value="ECO:0007669"/>
    <property type="project" value="InterPro"/>
</dbReference>
<organism evidence="12">
    <name type="scientific">Taenia asiatica</name>
    <name type="common">Asian tapeworm</name>
    <dbReference type="NCBI Taxonomy" id="60517"/>
    <lineage>
        <taxon>Eukaryota</taxon>
        <taxon>Metazoa</taxon>
        <taxon>Spiralia</taxon>
        <taxon>Lophotrochozoa</taxon>
        <taxon>Platyhelminthes</taxon>
        <taxon>Cestoda</taxon>
        <taxon>Eucestoda</taxon>
        <taxon>Cyclophyllidea</taxon>
        <taxon>Taeniidae</taxon>
        <taxon>Taenia</taxon>
    </lineage>
</organism>
<evidence type="ECO:0000313" key="12">
    <source>
        <dbReference type="WBParaSite" id="TASK_0000911301-mRNA-1"/>
    </source>
</evidence>
<keyword evidence="8 9" id="KW-0472">Membrane</keyword>
<dbReference type="PROSITE" id="PS51419">
    <property type="entry name" value="RAB"/>
    <property type="match status" value="1"/>
</dbReference>
<keyword evidence="6" id="KW-0256">Endoplasmic reticulum</keyword>
<dbReference type="STRING" id="60517.A0A0R3WE81"/>
<evidence type="ECO:0000256" key="9">
    <source>
        <dbReference type="SAM" id="Phobius"/>
    </source>
</evidence>
<sequence>MSDYDRLKVIVAGDSGVGKTAFVHLLCYGEALLNPSWTVGCGIELMIFPRPRCIGDVVSRIGQSRTADKERYFVEFWDIGGSASHANTRSVFYDNVHGVILVHDLTNKKSEANLDKWLTEITSKGGAFEVVCHSTDTDRAGSINIGMKPSIPTLISPYSSATMALSMPQPQPSLKFSALPLPVLVVGTKLDQVRSSTYSSTSYLPPWSNSSRSTSPILLSSKAVGFAASRAFPEVNLNCNSAGSLAENSYNDRTISAFLQQVIRFKRSNEGVGKRDPLNDIATISTTSLVGQSAAQIPSFERRSDVFWLLKRSGEVKDLLVSVMSRYFIEYLTVGILLRFLCLNFAPLPVLQSIGHAANEDWSRSNICSIFMSHLVKEEVTLFRNPNVINGSPAITQCKSRVYLSLFVFVLTLVGLLFSTYHFENSWDFLRHCYLSNIYARNSTPNLGLFWYMYVEMFAHFNVFFVWTMQLIIFALCFGLLLRFYADPLFLALLLTMTTGVLRPYNSVSDLGCSLALLMHWRHLFTYFKNTFILTVLTAVALILAPLFYLTWLHTGTSNANFYFAASLIIGIVRVQLLIQTISAYLRYQFHRKFGPQPCLSTGAKIVPCIRS</sequence>
<dbReference type="InterPro" id="IPR027417">
    <property type="entry name" value="P-loop_NTPase"/>
</dbReference>
<evidence type="ECO:0000256" key="2">
    <source>
        <dbReference type="ARBA" id="ARBA00004687"/>
    </source>
</evidence>
<feature type="transmembrane region" description="Helical" evidence="9">
    <location>
        <begin position="527"/>
        <end position="550"/>
    </location>
</feature>
<proteinExistence type="inferred from homology"/>
<comment type="similarity">
    <text evidence="3">Belongs to the PIGU family.</text>
</comment>
<dbReference type="GO" id="GO:0006506">
    <property type="term" value="P:GPI anchor biosynthetic process"/>
    <property type="evidence" value="ECO:0007669"/>
    <property type="project" value="UniProtKB-KW"/>
</dbReference>
<dbReference type="EMBL" id="UYRS01018991">
    <property type="protein sequence ID" value="VDK41901.1"/>
    <property type="molecule type" value="Genomic_DNA"/>
</dbReference>
<dbReference type="Gene3D" id="3.40.50.300">
    <property type="entry name" value="P-loop containing nucleotide triphosphate hydrolases"/>
    <property type="match status" value="1"/>
</dbReference>
<protein>
    <submittedName>
        <fullName evidence="10 12">Uncharacterized protein</fullName>
    </submittedName>
</protein>
<dbReference type="InterPro" id="IPR009600">
    <property type="entry name" value="PIG-U"/>
</dbReference>
<evidence type="ECO:0000256" key="8">
    <source>
        <dbReference type="ARBA" id="ARBA00023136"/>
    </source>
</evidence>
<reference evidence="10 11" key="2">
    <citation type="submission" date="2018-11" db="EMBL/GenBank/DDBJ databases">
        <authorList>
            <consortium name="Pathogen Informatics"/>
        </authorList>
    </citation>
    <scope>NUCLEOTIDE SEQUENCE [LARGE SCALE GENOMIC DNA]</scope>
</reference>
<evidence type="ECO:0000256" key="3">
    <source>
        <dbReference type="ARBA" id="ARBA00010026"/>
    </source>
</evidence>
<evidence type="ECO:0000313" key="11">
    <source>
        <dbReference type="Proteomes" id="UP000282613"/>
    </source>
</evidence>
<keyword evidence="5 9" id="KW-0812">Transmembrane</keyword>
<dbReference type="GO" id="GO:0042765">
    <property type="term" value="C:GPI-anchor transamidase complex"/>
    <property type="evidence" value="ECO:0007669"/>
    <property type="project" value="InterPro"/>
</dbReference>
<keyword evidence="7 9" id="KW-1133">Transmembrane helix</keyword>
<comment type="subcellular location">
    <subcellularLocation>
        <location evidence="1">Endoplasmic reticulum membrane</location>
        <topology evidence="1">Multi-pass membrane protein</topology>
    </subcellularLocation>
</comment>
<dbReference type="Pfam" id="PF08477">
    <property type="entry name" value="Roc"/>
    <property type="match status" value="1"/>
</dbReference>
<dbReference type="AlphaFoldDB" id="A0A0R3WE81"/>
<dbReference type="SUPFAM" id="SSF52540">
    <property type="entry name" value="P-loop containing nucleoside triphosphate hydrolases"/>
    <property type="match status" value="1"/>
</dbReference>
<evidence type="ECO:0000256" key="7">
    <source>
        <dbReference type="ARBA" id="ARBA00022989"/>
    </source>
</evidence>
<name>A0A0R3WE81_TAEAS</name>
<dbReference type="OrthoDB" id="5914890at2759"/>
<evidence type="ECO:0000256" key="4">
    <source>
        <dbReference type="ARBA" id="ARBA00022502"/>
    </source>
</evidence>
<feature type="transmembrane region" description="Helical" evidence="9">
    <location>
        <begin position="562"/>
        <end position="586"/>
    </location>
</feature>
<comment type="pathway">
    <text evidence="2">Glycolipid biosynthesis; glycosylphosphatidylinositol-anchor biosynthesis.</text>
</comment>
<evidence type="ECO:0000256" key="1">
    <source>
        <dbReference type="ARBA" id="ARBA00004477"/>
    </source>
</evidence>
<dbReference type="PRINTS" id="PR00449">
    <property type="entry name" value="RASTRNSFRMNG"/>
</dbReference>
<dbReference type="PANTHER" id="PTHR13121">
    <property type="entry name" value="GPI TRANSAMIDASE COMPONENT PIG-U"/>
    <property type="match status" value="1"/>
</dbReference>
<dbReference type="Proteomes" id="UP000282613">
    <property type="component" value="Unassembled WGS sequence"/>
</dbReference>
<dbReference type="WBParaSite" id="TASK_0000911301-mRNA-1">
    <property type="protein sequence ID" value="TASK_0000911301-mRNA-1"/>
    <property type="gene ID" value="TASK_0000911301"/>
</dbReference>
<accession>A0A0R3WE81</accession>
<feature type="transmembrane region" description="Helical" evidence="9">
    <location>
        <begin position="402"/>
        <end position="421"/>
    </location>
</feature>
<dbReference type="SMART" id="SM00175">
    <property type="entry name" value="RAB"/>
    <property type="match status" value="1"/>
</dbReference>